<dbReference type="EMBL" id="JBIAXI010000020">
    <property type="protein sequence ID" value="MFF4776845.1"/>
    <property type="molecule type" value="Genomic_DNA"/>
</dbReference>
<accession>A0ABW6VC79</accession>
<evidence type="ECO:0000313" key="1">
    <source>
        <dbReference type="EMBL" id="MFF4776845.1"/>
    </source>
</evidence>
<dbReference type="SUPFAM" id="SSF52833">
    <property type="entry name" value="Thioredoxin-like"/>
    <property type="match status" value="1"/>
</dbReference>
<dbReference type="RefSeq" id="WP_387345263.1">
    <property type="nucleotide sequence ID" value="NZ_JBIAXI010000020.1"/>
</dbReference>
<evidence type="ECO:0000313" key="2">
    <source>
        <dbReference type="Proteomes" id="UP001602119"/>
    </source>
</evidence>
<dbReference type="Pfam" id="PF22234">
    <property type="entry name" value="Rv2466c-like"/>
    <property type="match status" value="1"/>
</dbReference>
<dbReference type="Gene3D" id="3.40.30.10">
    <property type="entry name" value="Glutaredoxin"/>
    <property type="match status" value="1"/>
</dbReference>
<organism evidence="1 2">
    <name type="scientific">Microtetraspora fusca</name>
    <dbReference type="NCBI Taxonomy" id="1997"/>
    <lineage>
        <taxon>Bacteria</taxon>
        <taxon>Bacillati</taxon>
        <taxon>Actinomycetota</taxon>
        <taxon>Actinomycetes</taxon>
        <taxon>Streptosporangiales</taxon>
        <taxon>Streptosporangiaceae</taxon>
        <taxon>Microtetraspora</taxon>
    </lineage>
</organism>
<dbReference type="InterPro" id="IPR036249">
    <property type="entry name" value="Thioredoxin-like_sf"/>
</dbReference>
<comment type="caution">
    <text evidence="1">The sequence shown here is derived from an EMBL/GenBank/DDBJ whole genome shotgun (WGS) entry which is preliminary data.</text>
</comment>
<name>A0ABW6VC79_MICFU</name>
<reference evidence="1 2" key="1">
    <citation type="submission" date="2024-10" db="EMBL/GenBank/DDBJ databases">
        <title>The Natural Products Discovery Center: Release of the First 8490 Sequenced Strains for Exploring Actinobacteria Biosynthetic Diversity.</title>
        <authorList>
            <person name="Kalkreuter E."/>
            <person name="Kautsar S.A."/>
            <person name="Yang D."/>
            <person name="Bader C.D."/>
            <person name="Teijaro C.N."/>
            <person name="Fluegel L."/>
            <person name="Davis C.M."/>
            <person name="Simpson J.R."/>
            <person name="Lauterbach L."/>
            <person name="Steele A.D."/>
            <person name="Gui C."/>
            <person name="Meng S."/>
            <person name="Li G."/>
            <person name="Viehrig K."/>
            <person name="Ye F."/>
            <person name="Su P."/>
            <person name="Kiefer A.F."/>
            <person name="Nichols A."/>
            <person name="Cepeda A.J."/>
            <person name="Yan W."/>
            <person name="Fan B."/>
            <person name="Jiang Y."/>
            <person name="Adhikari A."/>
            <person name="Zheng C.-J."/>
            <person name="Schuster L."/>
            <person name="Cowan T.M."/>
            <person name="Smanski M.J."/>
            <person name="Chevrette M.G."/>
            <person name="De Carvalho L.P.S."/>
            <person name="Shen B."/>
        </authorList>
    </citation>
    <scope>NUCLEOTIDE SEQUENCE [LARGE SCALE GENOMIC DNA]</scope>
    <source>
        <strain evidence="1 2">NPDC001281</strain>
    </source>
</reference>
<gene>
    <name evidence="1" type="ORF">ACFY05_28680</name>
</gene>
<dbReference type="InterPro" id="IPR053977">
    <property type="entry name" value="Rv2466c-like"/>
</dbReference>
<protein>
    <submittedName>
        <fullName evidence="1">DsbA family protein</fullName>
    </submittedName>
</protein>
<dbReference type="CDD" id="cd02972">
    <property type="entry name" value="DsbA_family"/>
    <property type="match status" value="1"/>
</dbReference>
<keyword evidence="2" id="KW-1185">Reference proteome</keyword>
<dbReference type="Proteomes" id="UP001602119">
    <property type="component" value="Unassembled WGS sequence"/>
</dbReference>
<sequence length="201" mass="21513">MRGKDNPVADVTFHFDPICPWSWRASRWLAKVAEARGLDVEWRSFSLAVLNEGKEIPEAYRAPMAASRRALRLVEALHTGGRGEEAAAFYAELGARVHEAGAPLTDEVVAEAAEAAGVGEAASALDDASWDAAVRAAHDRAFSSAGPDIGSPVIILEGAERGLQGPILSEIPGEKDGAALWDAVESLLRSPIFFEVKRGRR</sequence>
<proteinExistence type="predicted"/>